<dbReference type="GO" id="GO:0016747">
    <property type="term" value="F:acyltransferase activity, transferring groups other than amino-acyl groups"/>
    <property type="evidence" value="ECO:0007669"/>
    <property type="project" value="TreeGrafter"/>
</dbReference>
<dbReference type="PANTHER" id="PTHR31642:SF310">
    <property type="entry name" value="FATTY ALCOHOL:CAFFEOYL-COA ACYLTRANSFERASE"/>
    <property type="match status" value="1"/>
</dbReference>
<dbReference type="InterPro" id="IPR050317">
    <property type="entry name" value="Plant_Fungal_Acyltransferase"/>
</dbReference>
<dbReference type="SUPFAM" id="SSF52777">
    <property type="entry name" value="CoA-dependent acyltransferases"/>
    <property type="match status" value="1"/>
</dbReference>
<dbReference type="PANTHER" id="PTHR31642">
    <property type="entry name" value="TRICHOTHECENE 3-O-ACETYLTRANSFERASE"/>
    <property type="match status" value="1"/>
</dbReference>
<organism evidence="3 4">
    <name type="scientific">Syncephalis pseudoplumigaleata</name>
    <dbReference type="NCBI Taxonomy" id="1712513"/>
    <lineage>
        <taxon>Eukaryota</taxon>
        <taxon>Fungi</taxon>
        <taxon>Fungi incertae sedis</taxon>
        <taxon>Zoopagomycota</taxon>
        <taxon>Zoopagomycotina</taxon>
        <taxon>Zoopagomycetes</taxon>
        <taxon>Zoopagales</taxon>
        <taxon>Piptocephalidaceae</taxon>
        <taxon>Syncephalis</taxon>
    </lineage>
</organism>
<name>A0A4P9YTN1_9FUNG</name>
<evidence type="ECO:0000313" key="4">
    <source>
        <dbReference type="Proteomes" id="UP000278143"/>
    </source>
</evidence>
<feature type="region of interest" description="Disordered" evidence="2">
    <location>
        <begin position="195"/>
        <end position="221"/>
    </location>
</feature>
<evidence type="ECO:0000313" key="3">
    <source>
        <dbReference type="EMBL" id="RKP23164.1"/>
    </source>
</evidence>
<evidence type="ECO:0000256" key="2">
    <source>
        <dbReference type="SAM" id="MobiDB-lite"/>
    </source>
</evidence>
<dbReference type="OrthoDB" id="671439at2759"/>
<accession>A0A4P9YTN1</accession>
<dbReference type="EMBL" id="KZ991252">
    <property type="protein sequence ID" value="RKP23164.1"/>
    <property type="molecule type" value="Genomic_DNA"/>
</dbReference>
<dbReference type="Gene3D" id="3.30.559.10">
    <property type="entry name" value="Chloramphenicol acetyltransferase-like domain"/>
    <property type="match status" value="2"/>
</dbReference>
<protein>
    <submittedName>
        <fullName evidence="3">Transferase</fullName>
    </submittedName>
</protein>
<sequence length="449" mass="49997">MTATSKETWIVPGASYVHQIYELSHADHFSGAFYPHKLFFYKNHADKPDFLPTDRLVAGLKTVLDHYPILYGRLALRDDGEYEVRPSTEGIPFIEAATEEDFAAFEPDCPQHRLSPAFEAIDKLPSEHMPVIGIKLTRFASNSGVAICFSYHHYIADGHACVSFIKNWAAIVRGESKLPFPPSNDRRLLRLDPKPSEAEQRQAQLEQQKQHQADFQPGNNSSMNKGVILRFTAYKLQALKADAIASLSDAEKKTSWFSTIDVVIALVWRATAKARALPKEQPLTHASAMDVRGNHPSLPKNYFGNVVNQALCTITAGELTDGALGKAAALHRREVLATRAQGMEQWLMHADITSQVSLAERAMTWMLYVDYAITDWSKLGCYTIDFGEGRPAYFRRCVPACARIGYIFDMPPASDGSPAGLDVCVNVDETSYERFCTDNELLAYGTIIG</sequence>
<dbReference type="Proteomes" id="UP000278143">
    <property type="component" value="Unassembled WGS sequence"/>
</dbReference>
<keyword evidence="1 3" id="KW-0808">Transferase</keyword>
<evidence type="ECO:0000256" key="1">
    <source>
        <dbReference type="ARBA" id="ARBA00022679"/>
    </source>
</evidence>
<dbReference type="Pfam" id="PF02458">
    <property type="entry name" value="Transferase"/>
    <property type="match status" value="1"/>
</dbReference>
<dbReference type="InterPro" id="IPR023213">
    <property type="entry name" value="CAT-like_dom_sf"/>
</dbReference>
<gene>
    <name evidence="3" type="ORF">SYNPS1DRAFT_24849</name>
</gene>
<keyword evidence="4" id="KW-1185">Reference proteome</keyword>
<proteinExistence type="predicted"/>
<reference evidence="4" key="1">
    <citation type="journal article" date="2018" name="Nat. Microbiol.">
        <title>Leveraging single-cell genomics to expand the fungal tree of life.</title>
        <authorList>
            <person name="Ahrendt S.R."/>
            <person name="Quandt C.A."/>
            <person name="Ciobanu D."/>
            <person name="Clum A."/>
            <person name="Salamov A."/>
            <person name="Andreopoulos B."/>
            <person name="Cheng J.F."/>
            <person name="Woyke T."/>
            <person name="Pelin A."/>
            <person name="Henrissat B."/>
            <person name="Reynolds N.K."/>
            <person name="Benny G.L."/>
            <person name="Smith M.E."/>
            <person name="James T.Y."/>
            <person name="Grigoriev I.V."/>
        </authorList>
    </citation>
    <scope>NUCLEOTIDE SEQUENCE [LARGE SCALE GENOMIC DNA]</scope>
    <source>
        <strain evidence="4">Benny S71-1</strain>
    </source>
</reference>
<dbReference type="AlphaFoldDB" id="A0A4P9YTN1"/>